<evidence type="ECO:0000256" key="7">
    <source>
        <dbReference type="ARBA" id="ARBA00022927"/>
    </source>
</evidence>
<dbReference type="Gene3D" id="3.30.1150.10">
    <property type="match status" value="2"/>
</dbReference>
<evidence type="ECO:0000313" key="11">
    <source>
        <dbReference type="EMBL" id="MBC5621283.1"/>
    </source>
</evidence>
<dbReference type="PANTHER" id="PTHR33446">
    <property type="entry name" value="PROTEIN TONB-RELATED"/>
    <property type="match status" value="1"/>
</dbReference>
<proteinExistence type="inferred from homology"/>
<evidence type="ECO:0000256" key="9">
    <source>
        <dbReference type="ARBA" id="ARBA00023136"/>
    </source>
</evidence>
<evidence type="ECO:0000256" key="8">
    <source>
        <dbReference type="ARBA" id="ARBA00022989"/>
    </source>
</evidence>
<comment type="caution">
    <text evidence="11">The sequence shown here is derived from an EMBL/GenBank/DDBJ whole genome shotgun (WGS) entry which is preliminary data.</text>
</comment>
<evidence type="ECO:0000256" key="3">
    <source>
        <dbReference type="ARBA" id="ARBA00022448"/>
    </source>
</evidence>
<accession>A0ABR7D028</accession>
<evidence type="ECO:0000256" key="1">
    <source>
        <dbReference type="ARBA" id="ARBA00004383"/>
    </source>
</evidence>
<dbReference type="RefSeq" id="WP_186975853.1">
    <property type="nucleotide sequence ID" value="NZ_JACOOH010000004.1"/>
</dbReference>
<keyword evidence="5" id="KW-0997">Cell inner membrane</keyword>
<name>A0ABR7D028_9BACT</name>
<dbReference type="Pfam" id="PF03544">
    <property type="entry name" value="TonB_C"/>
    <property type="match status" value="2"/>
</dbReference>
<organism evidence="11 12">
    <name type="scientific">Butyricimonas hominis</name>
    <dbReference type="NCBI Taxonomy" id="2763032"/>
    <lineage>
        <taxon>Bacteria</taxon>
        <taxon>Pseudomonadati</taxon>
        <taxon>Bacteroidota</taxon>
        <taxon>Bacteroidia</taxon>
        <taxon>Bacteroidales</taxon>
        <taxon>Odoribacteraceae</taxon>
        <taxon>Butyricimonas</taxon>
    </lineage>
</organism>
<keyword evidence="4" id="KW-1003">Cell membrane</keyword>
<dbReference type="InterPro" id="IPR051045">
    <property type="entry name" value="TonB-dependent_transducer"/>
</dbReference>
<gene>
    <name evidence="11" type="ORF">H8S64_09250</name>
</gene>
<dbReference type="NCBIfam" id="TIGR01352">
    <property type="entry name" value="tonB_Cterm"/>
    <property type="match status" value="2"/>
</dbReference>
<feature type="domain" description="TonB C-terminal" evidence="10">
    <location>
        <begin position="39"/>
        <end position="135"/>
    </location>
</feature>
<keyword evidence="7" id="KW-0653">Protein transport</keyword>
<dbReference type="SUPFAM" id="SSF74653">
    <property type="entry name" value="TolA/TonB C-terminal domain"/>
    <property type="match status" value="2"/>
</dbReference>
<dbReference type="EMBL" id="JACOOH010000004">
    <property type="protein sequence ID" value="MBC5621283.1"/>
    <property type="molecule type" value="Genomic_DNA"/>
</dbReference>
<sequence length="400" mass="45364">MLFCIYGGAGISGLKASVIFSGTVERDTTVYLVADEAPRFEGELETWLGENIRYPQEAWDNEIAGRVIMAFVIEPDGSISGVKVLRGAHPSLDMEATRVIGAMPKWSPAKIGGKAVRFYMTFPLLFKIEQPMAGVHSYEDYVAMLNREAGIPLDEVAEEQDQEIIQILMDRERVRFRTDAEAYLYYREDLRKKKNAVTTRAAGLLECYNFKSANIKVLAAVFEQIIGQELALVEEIGKENFIKRYAALSPRIRHLRMQEEVRLKDCMNEREHRVYFTREISPRIQAQEEVVGDSCSCGCIFHILSPLTAYRDLNYALAKTVKYPIVAQERNIQGKVWLSYTVGMDGKVSVVEILRSADPVLDKEAVRALKSITFPVPPYCLLHKRRVALRSVAPVNFRLQ</sequence>
<dbReference type="Proteomes" id="UP000646484">
    <property type="component" value="Unassembled WGS sequence"/>
</dbReference>
<evidence type="ECO:0000256" key="5">
    <source>
        <dbReference type="ARBA" id="ARBA00022519"/>
    </source>
</evidence>
<keyword evidence="12" id="KW-1185">Reference proteome</keyword>
<keyword evidence="6" id="KW-0812">Transmembrane</keyword>
<reference evidence="11 12" key="1">
    <citation type="submission" date="2020-08" db="EMBL/GenBank/DDBJ databases">
        <title>Genome public.</title>
        <authorList>
            <person name="Liu C."/>
            <person name="Sun Q."/>
        </authorList>
    </citation>
    <scope>NUCLEOTIDE SEQUENCE [LARGE SCALE GENOMIC DNA]</scope>
    <source>
        <strain evidence="11 12">NSJ-56</strain>
    </source>
</reference>
<evidence type="ECO:0000256" key="6">
    <source>
        <dbReference type="ARBA" id="ARBA00022692"/>
    </source>
</evidence>
<comment type="similarity">
    <text evidence="2">Belongs to the TonB family.</text>
</comment>
<evidence type="ECO:0000313" key="12">
    <source>
        <dbReference type="Proteomes" id="UP000646484"/>
    </source>
</evidence>
<keyword evidence="9" id="KW-0472">Membrane</keyword>
<protein>
    <submittedName>
        <fullName evidence="11">Energy transducer TonB</fullName>
    </submittedName>
</protein>
<keyword evidence="8" id="KW-1133">Transmembrane helix</keyword>
<dbReference type="PROSITE" id="PS52015">
    <property type="entry name" value="TONB_CTD"/>
    <property type="match status" value="2"/>
</dbReference>
<dbReference type="PANTHER" id="PTHR33446:SF2">
    <property type="entry name" value="PROTEIN TONB"/>
    <property type="match status" value="1"/>
</dbReference>
<evidence type="ECO:0000256" key="4">
    <source>
        <dbReference type="ARBA" id="ARBA00022475"/>
    </source>
</evidence>
<feature type="domain" description="TonB C-terminal" evidence="10">
    <location>
        <begin position="308"/>
        <end position="400"/>
    </location>
</feature>
<comment type="subcellular location">
    <subcellularLocation>
        <location evidence="1">Cell inner membrane</location>
        <topology evidence="1">Single-pass membrane protein</topology>
        <orientation evidence="1">Periplasmic side</orientation>
    </subcellularLocation>
</comment>
<dbReference type="InterPro" id="IPR037682">
    <property type="entry name" value="TonB_C"/>
</dbReference>
<evidence type="ECO:0000259" key="10">
    <source>
        <dbReference type="PROSITE" id="PS52015"/>
    </source>
</evidence>
<dbReference type="InterPro" id="IPR006260">
    <property type="entry name" value="TonB/TolA_C"/>
</dbReference>
<keyword evidence="3" id="KW-0813">Transport</keyword>
<evidence type="ECO:0000256" key="2">
    <source>
        <dbReference type="ARBA" id="ARBA00006555"/>
    </source>
</evidence>